<name>A0ABR9EDV2_9GAMM</name>
<dbReference type="EMBL" id="AQGV01000012">
    <property type="protein sequence ID" value="MBE0369129.1"/>
    <property type="molecule type" value="Genomic_DNA"/>
</dbReference>
<sequence length="46" mass="5203">MLSQLLYFELAFFCVDIGLMMHRTVQNPIAQQSTTSYTMADTSALN</sequence>
<dbReference type="Proteomes" id="UP000615755">
    <property type="component" value="Unassembled WGS sequence"/>
</dbReference>
<keyword evidence="2" id="KW-1185">Reference proteome</keyword>
<proteinExistence type="predicted"/>
<evidence type="ECO:0000313" key="2">
    <source>
        <dbReference type="Proteomes" id="UP000615755"/>
    </source>
</evidence>
<reference evidence="1 2" key="1">
    <citation type="submission" date="2015-03" db="EMBL/GenBank/DDBJ databases">
        <title>Genome sequence of Pseudoalteromonas aurantia.</title>
        <authorList>
            <person name="Xie B.-B."/>
            <person name="Rong J.-C."/>
            <person name="Qin Q.-L."/>
            <person name="Zhang Y.-Z."/>
        </authorList>
    </citation>
    <scope>NUCLEOTIDE SEQUENCE [LARGE SCALE GENOMIC DNA]</scope>
    <source>
        <strain evidence="1 2">208</strain>
    </source>
</reference>
<evidence type="ECO:0008006" key="3">
    <source>
        <dbReference type="Google" id="ProtNLM"/>
    </source>
</evidence>
<organism evidence="1 2">
    <name type="scientific">Pseudoalteromonas aurantia 208</name>
    <dbReference type="NCBI Taxonomy" id="1314867"/>
    <lineage>
        <taxon>Bacteria</taxon>
        <taxon>Pseudomonadati</taxon>
        <taxon>Pseudomonadota</taxon>
        <taxon>Gammaproteobacteria</taxon>
        <taxon>Alteromonadales</taxon>
        <taxon>Pseudoalteromonadaceae</taxon>
        <taxon>Pseudoalteromonas</taxon>
    </lineage>
</organism>
<accession>A0ABR9EDV2</accession>
<evidence type="ECO:0000313" key="1">
    <source>
        <dbReference type="EMBL" id="MBE0369129.1"/>
    </source>
</evidence>
<protein>
    <recommendedName>
        <fullName evidence="3">Orphan protein</fullName>
    </recommendedName>
</protein>
<gene>
    <name evidence="1" type="ORF">PAUR_a2918</name>
</gene>
<comment type="caution">
    <text evidence="1">The sequence shown here is derived from an EMBL/GenBank/DDBJ whole genome shotgun (WGS) entry which is preliminary data.</text>
</comment>